<dbReference type="EMBL" id="RKMH01000006">
    <property type="protein sequence ID" value="RPA62141.1"/>
    <property type="molecule type" value="Genomic_DNA"/>
</dbReference>
<keyword evidence="1" id="KW-0732">Signal</keyword>
<feature type="domain" description="SGNH hydrolase-type esterase" evidence="2">
    <location>
        <begin position="79"/>
        <end position="243"/>
    </location>
</feature>
<dbReference type="GO" id="GO:0016787">
    <property type="term" value="F:hydrolase activity"/>
    <property type="evidence" value="ECO:0007669"/>
    <property type="project" value="UniProtKB-KW"/>
</dbReference>
<name>A0A3N4GST9_9ACTN</name>
<dbReference type="AlphaFoldDB" id="A0A3N4GST9"/>
<dbReference type="Gene3D" id="3.40.50.1110">
    <property type="entry name" value="SGNH hydrolase"/>
    <property type="match status" value="1"/>
</dbReference>
<proteinExistence type="predicted"/>
<sequence length="274" mass="26839">MSRSAVGLIGAGLALSAVGAGVAHAGPLDGLSGVVAQLPGGSSHGELPGLDDFSGALNGLLGTAQPGSGTSRCTSVIQIGDSTSVAADNAAALPSAADTATSQYRRVGATTVTVDAVSGRAVVGGPALDAEHAVASRLAAGARGCWVIAMGVNDAGAIAGGGVGAAERIDRIMRQLQGQPVLWPTVTSSSPGNPAFGAASMAAVNTALRDATARYANLAVYDWAGAARADEFAGDGIHYTAAGTADRNRKFADALAAAYPPGTGFVPATRWVTG</sequence>
<protein>
    <submittedName>
        <fullName evidence="3">SGNH/GDSL hydrolase family protein</fullName>
    </submittedName>
</protein>
<keyword evidence="4" id="KW-1185">Reference proteome</keyword>
<keyword evidence="3" id="KW-0378">Hydrolase</keyword>
<organism evidence="3 4">
    <name type="scientific">Gordonia oryzae</name>
    <dbReference type="NCBI Taxonomy" id="2487349"/>
    <lineage>
        <taxon>Bacteria</taxon>
        <taxon>Bacillati</taxon>
        <taxon>Actinomycetota</taxon>
        <taxon>Actinomycetes</taxon>
        <taxon>Mycobacteriales</taxon>
        <taxon>Gordoniaceae</taxon>
        <taxon>Gordonia</taxon>
    </lineage>
</organism>
<gene>
    <name evidence="3" type="ORF">EF294_08870</name>
</gene>
<evidence type="ECO:0000259" key="2">
    <source>
        <dbReference type="Pfam" id="PF13472"/>
    </source>
</evidence>
<feature type="signal peptide" evidence="1">
    <location>
        <begin position="1"/>
        <end position="25"/>
    </location>
</feature>
<evidence type="ECO:0000313" key="3">
    <source>
        <dbReference type="EMBL" id="RPA62141.1"/>
    </source>
</evidence>
<evidence type="ECO:0000313" key="4">
    <source>
        <dbReference type="Proteomes" id="UP000267536"/>
    </source>
</evidence>
<dbReference type="InterPro" id="IPR013830">
    <property type="entry name" value="SGNH_hydro"/>
</dbReference>
<dbReference type="RefSeq" id="WP_123929020.1">
    <property type="nucleotide sequence ID" value="NZ_JBPSDP010000005.1"/>
</dbReference>
<reference evidence="3 4" key="1">
    <citation type="submission" date="2018-11" db="EMBL/GenBank/DDBJ databases">
        <title>Draft genome sequence of Gordonia sp. RS15-1S isolated from rice stems.</title>
        <authorList>
            <person name="Muangham S."/>
        </authorList>
    </citation>
    <scope>NUCLEOTIDE SEQUENCE [LARGE SCALE GENOMIC DNA]</scope>
    <source>
        <strain evidence="3 4">RS15-1S</strain>
    </source>
</reference>
<dbReference type="Proteomes" id="UP000267536">
    <property type="component" value="Unassembled WGS sequence"/>
</dbReference>
<dbReference type="SUPFAM" id="SSF52266">
    <property type="entry name" value="SGNH hydrolase"/>
    <property type="match status" value="1"/>
</dbReference>
<dbReference type="InterPro" id="IPR036514">
    <property type="entry name" value="SGNH_hydro_sf"/>
</dbReference>
<dbReference type="OrthoDB" id="3404679at2"/>
<comment type="caution">
    <text evidence="3">The sequence shown here is derived from an EMBL/GenBank/DDBJ whole genome shotgun (WGS) entry which is preliminary data.</text>
</comment>
<dbReference type="Pfam" id="PF13472">
    <property type="entry name" value="Lipase_GDSL_2"/>
    <property type="match status" value="1"/>
</dbReference>
<accession>A0A3N4GST9</accession>
<feature type="chain" id="PRO_5018192034" evidence="1">
    <location>
        <begin position="26"/>
        <end position="274"/>
    </location>
</feature>
<evidence type="ECO:0000256" key="1">
    <source>
        <dbReference type="SAM" id="SignalP"/>
    </source>
</evidence>